<evidence type="ECO:0000256" key="6">
    <source>
        <dbReference type="ARBA" id="ARBA00052938"/>
    </source>
</evidence>
<dbReference type="PROSITE" id="PS00072">
    <property type="entry name" value="ACYL_COA_DH_1"/>
    <property type="match status" value="1"/>
</dbReference>
<dbReference type="FunFam" id="1.20.140.10:FF:000004">
    <property type="entry name" value="Acyl-CoA dehydrogenase FadE25"/>
    <property type="match status" value="1"/>
</dbReference>
<dbReference type="Pfam" id="PF00441">
    <property type="entry name" value="Acyl-CoA_dh_1"/>
    <property type="match status" value="1"/>
</dbReference>
<dbReference type="GO" id="GO:0016787">
    <property type="term" value="F:hydrolase activity"/>
    <property type="evidence" value="ECO:0007669"/>
    <property type="project" value="UniProtKB-KW"/>
</dbReference>
<dbReference type="PANTHER" id="PTHR43884">
    <property type="entry name" value="ACYL-COA DEHYDROGENASE"/>
    <property type="match status" value="1"/>
</dbReference>
<keyword evidence="3" id="KW-0285">Flavoprotein</keyword>
<evidence type="ECO:0000256" key="1">
    <source>
        <dbReference type="ARBA" id="ARBA00001974"/>
    </source>
</evidence>
<sequence>MLISQYDDTYTTFREQVRRFAREKVKPYAALVDDEARPPTEALQASLELGLPGLPFSEALGGQDGDVFTQIITVEELARVCAATATTVSTCWIMMLVQRFGSAAQQQMIIEPVVRGEHRSAWGLTEPKGGSDLMGVVTTAKRSANGWVLNGTKRFITNGGWADWYLIFARTQDEQFGIFLVSKQDAGVSFGAPERKMGLRGSPTSDVILDNCEIPLDRVIGEPGRGGEYIRAGLLASRLKYAAHGLGIAQGALDEAVAYTQQREQFGRPIADFQMIKGMVADMAMRVEAGRAMLMHAATLTANNLPDARKYASMAKVLCTDAAMSVATDAVQLHGGYGYLKDYPVERMLRDAKVTQIWEGTNQIQRLMIAKEVYKS</sequence>
<feature type="domain" description="Acyl-CoA dehydrogenase/oxidase N-terminal" evidence="12">
    <location>
        <begin position="9"/>
        <end position="117"/>
    </location>
</feature>
<dbReference type="PATRIC" id="fig|1331206.3.peg.2541"/>
<dbReference type="Gene3D" id="1.10.540.10">
    <property type="entry name" value="Acyl-CoA dehydrogenase/oxidase, N-terminal domain"/>
    <property type="match status" value="1"/>
</dbReference>
<dbReference type="RefSeq" id="WP_005017813.1">
    <property type="nucleotide sequence ID" value="NZ_JFZZ01000099.1"/>
</dbReference>
<evidence type="ECO:0000256" key="2">
    <source>
        <dbReference type="ARBA" id="ARBA00009347"/>
    </source>
</evidence>
<dbReference type="Gene3D" id="2.40.110.10">
    <property type="entry name" value="Butyryl-CoA Dehydrogenase, subunit A, domain 2"/>
    <property type="match status" value="1"/>
</dbReference>
<dbReference type="InterPro" id="IPR037069">
    <property type="entry name" value="AcylCoA_DH/ox_N_sf"/>
</dbReference>
<dbReference type="SUPFAM" id="SSF47203">
    <property type="entry name" value="Acyl-CoA dehydrogenase C-terminal domain-like"/>
    <property type="match status" value="1"/>
</dbReference>
<dbReference type="InterPro" id="IPR046373">
    <property type="entry name" value="Acyl-CoA_Oxase/DH_mid-dom_sf"/>
</dbReference>
<evidence type="ECO:0000313" key="14">
    <source>
        <dbReference type="Proteomes" id="UP000026682"/>
    </source>
</evidence>
<dbReference type="Proteomes" id="UP000026682">
    <property type="component" value="Unassembled WGS sequence"/>
</dbReference>
<dbReference type="PANTHER" id="PTHR43884:SF12">
    <property type="entry name" value="ISOVALERYL-COA DEHYDROGENASE, MITOCHONDRIAL-RELATED"/>
    <property type="match status" value="1"/>
</dbReference>
<evidence type="ECO:0000259" key="11">
    <source>
        <dbReference type="Pfam" id="PF02770"/>
    </source>
</evidence>
<evidence type="ECO:0000256" key="4">
    <source>
        <dbReference type="ARBA" id="ARBA00022801"/>
    </source>
</evidence>
<dbReference type="PIRSF" id="PIRSF016578">
    <property type="entry name" value="HsaA"/>
    <property type="match status" value="1"/>
</dbReference>
<dbReference type="Pfam" id="PF02770">
    <property type="entry name" value="Acyl-CoA_dh_M"/>
    <property type="match status" value="1"/>
</dbReference>
<evidence type="ECO:0000256" key="8">
    <source>
        <dbReference type="ARBA" id="ARBA00068311"/>
    </source>
</evidence>
<dbReference type="GO" id="GO:0050660">
    <property type="term" value="F:flavin adenine dinucleotide binding"/>
    <property type="evidence" value="ECO:0007669"/>
    <property type="project" value="InterPro"/>
</dbReference>
<dbReference type="GeneID" id="93121545"/>
<evidence type="ECO:0000313" key="13">
    <source>
        <dbReference type="EMBL" id="KAK89417.1"/>
    </source>
</evidence>
<dbReference type="EMBL" id="JFZZ01000099">
    <property type="protein sequence ID" value="KAK89417.1"/>
    <property type="molecule type" value="Genomic_DNA"/>
</dbReference>
<keyword evidence="5" id="KW-0274">FAD</keyword>
<evidence type="ECO:0000256" key="9">
    <source>
        <dbReference type="ARBA" id="ARBA00075603"/>
    </source>
</evidence>
<dbReference type="AlphaFoldDB" id="A0A158M1E8"/>
<dbReference type="InterPro" id="IPR009100">
    <property type="entry name" value="AcylCoA_DH/oxidase_NM_dom_sf"/>
</dbReference>
<reference evidence="13 14" key="1">
    <citation type="submission" date="2014-03" db="EMBL/GenBank/DDBJ databases">
        <title>Genome sequence of Bordetella holmseii.</title>
        <authorList>
            <person name="Harvill E."/>
            <person name="Goodfield L.L."/>
            <person name="Ivanov Y."/>
            <person name="Meyer J.A."/>
            <person name="Newth C."/>
            <person name="Cassiday P."/>
            <person name="Tondella M.L."/>
            <person name="Liao P."/>
            <person name="Zimmerman J."/>
            <person name="Meert K."/>
            <person name="Wessel D."/>
            <person name="Berger J."/>
            <person name="Dean J.M."/>
            <person name="Holubkov R."/>
            <person name="Burr J."/>
            <person name="Liu T."/>
            <person name="Brinkac L.M."/>
            <person name="Sanka R."/>
            <person name="Kim M."/>
            <person name="Losada L."/>
        </authorList>
    </citation>
    <scope>NUCLEOTIDE SEQUENCE [LARGE SCALE GENOMIC DNA]</scope>
    <source>
        <strain evidence="13 14">CDC-H585-BH</strain>
    </source>
</reference>
<dbReference type="InterPro" id="IPR006091">
    <property type="entry name" value="Acyl-CoA_Oxase/DH_mid-dom"/>
</dbReference>
<name>A0A158M1E8_9BORD</name>
<evidence type="ECO:0000256" key="5">
    <source>
        <dbReference type="ARBA" id="ARBA00022827"/>
    </source>
</evidence>
<dbReference type="InterPro" id="IPR006089">
    <property type="entry name" value="Acyl-CoA_DH_CS"/>
</dbReference>
<feature type="domain" description="Acyl-CoA oxidase/dehydrogenase middle" evidence="11">
    <location>
        <begin position="122"/>
        <end position="212"/>
    </location>
</feature>
<dbReference type="InterPro" id="IPR013786">
    <property type="entry name" value="AcylCoA_DH/ox_N"/>
</dbReference>
<comment type="caution">
    <text evidence="13">The sequence shown here is derived from an EMBL/GenBank/DDBJ whole genome shotgun (WGS) entry which is preliminary data.</text>
</comment>
<evidence type="ECO:0000259" key="12">
    <source>
        <dbReference type="Pfam" id="PF02771"/>
    </source>
</evidence>
<dbReference type="Pfam" id="PF02771">
    <property type="entry name" value="Acyl-CoA_dh_N"/>
    <property type="match status" value="1"/>
</dbReference>
<dbReference type="InterPro" id="IPR009075">
    <property type="entry name" value="AcylCo_DH/oxidase_C"/>
</dbReference>
<dbReference type="PROSITE" id="PS00073">
    <property type="entry name" value="ACYL_COA_DH_2"/>
    <property type="match status" value="1"/>
</dbReference>
<dbReference type="GO" id="GO:0003995">
    <property type="term" value="F:acyl-CoA dehydrogenase activity"/>
    <property type="evidence" value="ECO:0007669"/>
    <property type="project" value="InterPro"/>
</dbReference>
<feature type="domain" description="Acyl-CoA dehydrogenase/oxidase C-terminal" evidence="10">
    <location>
        <begin position="224"/>
        <end position="373"/>
    </location>
</feature>
<evidence type="ECO:0000256" key="7">
    <source>
        <dbReference type="ARBA" id="ARBA00066461"/>
    </source>
</evidence>
<accession>A0A158M1E8</accession>
<dbReference type="EC" id="3.13.1.4" evidence="7"/>
<comment type="cofactor">
    <cofactor evidence="1">
        <name>FAD</name>
        <dbReference type="ChEBI" id="CHEBI:57692"/>
    </cofactor>
</comment>
<protein>
    <recommendedName>
        <fullName evidence="8">3-sulfinopropanoyl-CoA desulfinase</fullName>
        <ecNumber evidence="7">3.13.1.4</ecNumber>
    </recommendedName>
    <alternativeName>
        <fullName evidence="9">3-sulfinopropionyl coenzyme A desulfinase</fullName>
    </alternativeName>
</protein>
<comment type="similarity">
    <text evidence="2">Belongs to the acyl-CoA dehydrogenase family.</text>
</comment>
<comment type="catalytic activity">
    <reaction evidence="6">
        <text>3-sulfinopropanoyl-CoA + H2O = propanoyl-CoA + sulfite + H(+)</text>
        <dbReference type="Rhea" id="RHEA:41624"/>
        <dbReference type="ChEBI" id="CHEBI:15377"/>
        <dbReference type="ChEBI" id="CHEBI:15378"/>
        <dbReference type="ChEBI" id="CHEBI:17359"/>
        <dbReference type="ChEBI" id="CHEBI:57392"/>
        <dbReference type="ChEBI" id="CHEBI:78349"/>
        <dbReference type="EC" id="3.13.1.4"/>
    </reaction>
    <physiologicalReaction direction="left-to-right" evidence="6">
        <dbReference type="Rhea" id="RHEA:41625"/>
    </physiologicalReaction>
</comment>
<evidence type="ECO:0000256" key="3">
    <source>
        <dbReference type="ARBA" id="ARBA00022630"/>
    </source>
</evidence>
<dbReference type="STRING" id="35814.BBB42_01300"/>
<evidence type="ECO:0000259" key="10">
    <source>
        <dbReference type="Pfam" id="PF00441"/>
    </source>
</evidence>
<proteinExistence type="inferred from homology"/>
<organism evidence="13 14">
    <name type="scientific">Bordetella holmesii CDC-H585-BH</name>
    <dbReference type="NCBI Taxonomy" id="1331206"/>
    <lineage>
        <taxon>Bacteria</taxon>
        <taxon>Pseudomonadati</taxon>
        <taxon>Pseudomonadota</taxon>
        <taxon>Betaproteobacteria</taxon>
        <taxon>Burkholderiales</taxon>
        <taxon>Alcaligenaceae</taxon>
        <taxon>Bordetella</taxon>
    </lineage>
</organism>
<gene>
    <name evidence="13" type="ORF">L497_3321</name>
</gene>
<keyword evidence="4" id="KW-0378">Hydrolase</keyword>
<dbReference type="SUPFAM" id="SSF56645">
    <property type="entry name" value="Acyl-CoA dehydrogenase NM domain-like"/>
    <property type="match status" value="1"/>
</dbReference>
<dbReference type="InterPro" id="IPR036250">
    <property type="entry name" value="AcylCo_DH-like_C"/>
</dbReference>
<dbReference type="Gene3D" id="1.20.140.10">
    <property type="entry name" value="Butyryl-CoA Dehydrogenase, subunit A, domain 3"/>
    <property type="match status" value="1"/>
</dbReference>